<gene>
    <name evidence="18" type="ORF">G3436_01185</name>
</gene>
<dbReference type="PANTHER" id="PTHR32552:SF74">
    <property type="entry name" value="HYDROXAMATE SIDEROPHORE RECEPTOR FHUE"/>
    <property type="match status" value="1"/>
</dbReference>
<keyword evidence="7" id="KW-0732">Signal</keyword>
<evidence type="ECO:0000259" key="17">
    <source>
        <dbReference type="SMART" id="SM00965"/>
    </source>
</evidence>
<proteinExistence type="inferred from homology"/>
<evidence type="ECO:0000256" key="5">
    <source>
        <dbReference type="ARBA" id="ARBA00022496"/>
    </source>
</evidence>
<reference evidence="18 19" key="1">
    <citation type="submission" date="2020-02" db="EMBL/GenBank/DDBJ databases">
        <title>Broccoli isolated Pseudomonas sp.</title>
        <authorList>
            <person name="Fujikawa T."/>
            <person name="Sawada H."/>
        </authorList>
    </citation>
    <scope>NUCLEOTIDE SEQUENCE [LARGE SCALE GENOMIC DNA]</scope>
    <source>
        <strain evidence="18 19">MAFF212427</strain>
    </source>
</reference>
<dbReference type="Proteomes" id="UP000482634">
    <property type="component" value="Unassembled WGS sequence"/>
</dbReference>
<dbReference type="SUPFAM" id="SSF56935">
    <property type="entry name" value="Porins"/>
    <property type="match status" value="1"/>
</dbReference>
<dbReference type="Pfam" id="PF00593">
    <property type="entry name" value="TonB_dep_Rec_b-barrel"/>
    <property type="match status" value="1"/>
</dbReference>
<dbReference type="RefSeq" id="WP_163940502.1">
    <property type="nucleotide sequence ID" value="NZ_JAAHBU010000011.1"/>
</dbReference>
<dbReference type="InterPro" id="IPR036942">
    <property type="entry name" value="Beta-barrel_TonB_sf"/>
</dbReference>
<dbReference type="NCBIfam" id="TIGR01783">
    <property type="entry name" value="TonB-siderophor"/>
    <property type="match status" value="1"/>
</dbReference>
<evidence type="ECO:0000256" key="14">
    <source>
        <dbReference type="PROSITE-ProRule" id="PRU01360"/>
    </source>
</evidence>
<dbReference type="InterPro" id="IPR037066">
    <property type="entry name" value="Plug_dom_sf"/>
</dbReference>
<dbReference type="GO" id="GO:0015344">
    <property type="term" value="F:siderophore uptake transmembrane transporter activity"/>
    <property type="evidence" value="ECO:0007669"/>
    <property type="project" value="TreeGrafter"/>
</dbReference>
<dbReference type="PANTHER" id="PTHR32552">
    <property type="entry name" value="FERRICHROME IRON RECEPTOR-RELATED"/>
    <property type="match status" value="1"/>
</dbReference>
<dbReference type="InterPro" id="IPR010105">
    <property type="entry name" value="TonB_sidphr_rcpt"/>
</dbReference>
<dbReference type="Pfam" id="PF07660">
    <property type="entry name" value="STN"/>
    <property type="match status" value="1"/>
</dbReference>
<evidence type="ECO:0000256" key="9">
    <source>
        <dbReference type="ARBA" id="ARBA00023065"/>
    </source>
</evidence>
<dbReference type="Gene3D" id="2.40.170.20">
    <property type="entry name" value="TonB-dependent receptor, beta-barrel domain"/>
    <property type="match status" value="1"/>
</dbReference>
<comment type="subcellular location">
    <subcellularLocation>
        <location evidence="1 14">Cell outer membrane</location>
        <topology evidence="1 14">Multi-pass membrane protein</topology>
    </subcellularLocation>
</comment>
<evidence type="ECO:0000256" key="3">
    <source>
        <dbReference type="ARBA" id="ARBA00022448"/>
    </source>
</evidence>
<evidence type="ECO:0000256" key="11">
    <source>
        <dbReference type="ARBA" id="ARBA00023136"/>
    </source>
</evidence>
<evidence type="ECO:0000313" key="18">
    <source>
        <dbReference type="EMBL" id="NER62768.1"/>
    </source>
</evidence>
<dbReference type="EMBL" id="JAAHBU010000011">
    <property type="protein sequence ID" value="NER62768.1"/>
    <property type="molecule type" value="Genomic_DNA"/>
</dbReference>
<protein>
    <submittedName>
        <fullName evidence="18">TonB-dependent siderophore receptor</fullName>
    </submittedName>
</protein>
<dbReference type="InterPro" id="IPR010917">
    <property type="entry name" value="TonB_rcpt_CS"/>
</dbReference>
<evidence type="ECO:0000256" key="4">
    <source>
        <dbReference type="ARBA" id="ARBA00022452"/>
    </source>
</evidence>
<evidence type="ECO:0000256" key="6">
    <source>
        <dbReference type="ARBA" id="ARBA00022692"/>
    </source>
</evidence>
<dbReference type="CDD" id="cd01347">
    <property type="entry name" value="ligand_gated_channel"/>
    <property type="match status" value="1"/>
</dbReference>
<dbReference type="InterPro" id="IPR012910">
    <property type="entry name" value="Plug_dom"/>
</dbReference>
<keyword evidence="5" id="KW-0410">Iron transport</keyword>
<dbReference type="GO" id="GO:0009279">
    <property type="term" value="C:cell outer membrane"/>
    <property type="evidence" value="ECO:0007669"/>
    <property type="project" value="UniProtKB-SubCell"/>
</dbReference>
<sequence length="822" mass="90081">MYRPLCHTVKPIPLAATVRRIGLLASLLPLLAIAAPVKLDIAAQPLASALNHLAEQSGLQIIYDGQIVQGKSSQGIRGAQEPQAALEQLLEGSGLTWRSTGAGSVVLEPRPASGGTLEIGATTVNANPLGATTEGTGSYTTGATNTATKLNLSLRETPQTVSVMTRQRIDDQALSSVTEVLQQSPGVSVQSMGSERFNVYSRGYPISSYQIDGIKTTAEIQTQDVSQSLADMAIYDRVEVLRGASGLMNGAGDPSGTLNMVRKRPTSTFQGHVAGAVGSWNKYRGELDVSGPLTETGNVRGRFVSAYQQSDSFIDVYQQEKQVLYGVLEGDLSETDTLTAGISYQKDDPRGVFGGVGNPLFYSNGQQTSLSRAFNIASRDNTNQVDAYNLFSNYRKQFNDDWALNVSGNYLYSKRDYQWVMGAVWSGFPNQVTGAGLPLYTQQGNSHQDQAGLDARLEGAYQVLGRKHTLVMGLNYTDSHTKTDTYRETGGLAGRTPFNLYTWNNSTGAPVFGAKFYDNDTDIRERGYYLATRLNITDALNVILGARVSDYDRHYTYVNADAARSVYDLDQSSRKHGVLTPYAGITYDLNEQHTLYASYATIFMPQAYRDRTGTVLDPREGDTVELGLKSAFYDGRVNTAIALYQINQDNLAVADGDHSVPGYPLETAYRAADGRTQGVDLEVTGEVLPDWNVMASYTYGRTEDEHHAPIQTIMPEHMAKLWSTYKLPGQLSNLTVGGGWNWQSRIHFSYSSWMFAQPVEAEQAAYATFNLMAKYAFTPDISATLNVNNVFDKKYLSSLDQTFNSGFYGDPRNVLLSTRWAF</sequence>
<evidence type="ECO:0000256" key="12">
    <source>
        <dbReference type="ARBA" id="ARBA00023170"/>
    </source>
</evidence>
<keyword evidence="3 14" id="KW-0813">Transport</keyword>
<dbReference type="InterPro" id="IPR000531">
    <property type="entry name" value="Beta-barrel_TonB"/>
</dbReference>
<evidence type="ECO:0000256" key="8">
    <source>
        <dbReference type="ARBA" id="ARBA00023004"/>
    </source>
</evidence>
<evidence type="ECO:0000256" key="7">
    <source>
        <dbReference type="ARBA" id="ARBA00022729"/>
    </source>
</evidence>
<dbReference type="PROSITE" id="PS52016">
    <property type="entry name" value="TONB_DEPENDENT_REC_3"/>
    <property type="match status" value="1"/>
</dbReference>
<evidence type="ECO:0000256" key="16">
    <source>
        <dbReference type="RuleBase" id="RU003357"/>
    </source>
</evidence>
<dbReference type="FunFam" id="2.170.130.10:FF:000010">
    <property type="entry name" value="Ferripyoverdine receptor"/>
    <property type="match status" value="1"/>
</dbReference>
<dbReference type="Gene3D" id="3.55.50.30">
    <property type="match status" value="1"/>
</dbReference>
<feature type="short sequence motif" description="TonB C-terminal box" evidence="15">
    <location>
        <begin position="805"/>
        <end position="822"/>
    </location>
</feature>
<comment type="caution">
    <text evidence="18">The sequence shown here is derived from an EMBL/GenBank/DDBJ whole genome shotgun (WGS) entry which is preliminary data.</text>
</comment>
<evidence type="ECO:0000256" key="15">
    <source>
        <dbReference type="PROSITE-ProRule" id="PRU10144"/>
    </source>
</evidence>
<evidence type="ECO:0000256" key="10">
    <source>
        <dbReference type="ARBA" id="ARBA00023077"/>
    </source>
</evidence>
<dbReference type="SMART" id="SM00965">
    <property type="entry name" value="STN"/>
    <property type="match status" value="1"/>
</dbReference>
<keyword evidence="10 16" id="KW-0798">TonB box</keyword>
<dbReference type="InterPro" id="IPR011662">
    <property type="entry name" value="Secretin/TonB_short_N"/>
</dbReference>
<evidence type="ECO:0000256" key="1">
    <source>
        <dbReference type="ARBA" id="ARBA00004571"/>
    </source>
</evidence>
<dbReference type="Gene3D" id="2.170.130.10">
    <property type="entry name" value="TonB-dependent receptor, plug domain"/>
    <property type="match status" value="1"/>
</dbReference>
<organism evidence="18 19">
    <name type="scientific">Pseudomonas brassicae</name>
    <dbReference type="NCBI Taxonomy" id="2708063"/>
    <lineage>
        <taxon>Bacteria</taxon>
        <taxon>Pseudomonadati</taxon>
        <taxon>Pseudomonadota</taxon>
        <taxon>Gammaproteobacteria</taxon>
        <taxon>Pseudomonadales</taxon>
        <taxon>Pseudomonadaceae</taxon>
        <taxon>Pseudomonas</taxon>
    </lineage>
</organism>
<keyword evidence="11 14" id="KW-0472">Membrane</keyword>
<name>A0A6B3NQQ4_9PSED</name>
<keyword evidence="12 18" id="KW-0675">Receptor</keyword>
<dbReference type="InterPro" id="IPR039426">
    <property type="entry name" value="TonB-dep_rcpt-like"/>
</dbReference>
<keyword evidence="6 14" id="KW-0812">Transmembrane</keyword>
<dbReference type="GO" id="GO:0015891">
    <property type="term" value="P:siderophore transport"/>
    <property type="evidence" value="ECO:0007669"/>
    <property type="project" value="InterPro"/>
</dbReference>
<comment type="similarity">
    <text evidence="2 14 16">Belongs to the TonB-dependent receptor family.</text>
</comment>
<evidence type="ECO:0000313" key="19">
    <source>
        <dbReference type="Proteomes" id="UP000482634"/>
    </source>
</evidence>
<feature type="domain" description="Secretin/TonB short N-terminal" evidence="17">
    <location>
        <begin position="59"/>
        <end position="110"/>
    </location>
</feature>
<dbReference type="GO" id="GO:0038023">
    <property type="term" value="F:signaling receptor activity"/>
    <property type="evidence" value="ECO:0007669"/>
    <property type="project" value="InterPro"/>
</dbReference>
<keyword evidence="13 14" id="KW-0998">Cell outer membrane</keyword>
<keyword evidence="19" id="KW-1185">Reference proteome</keyword>
<evidence type="ECO:0000256" key="2">
    <source>
        <dbReference type="ARBA" id="ARBA00009810"/>
    </source>
</evidence>
<keyword evidence="9" id="KW-0406">Ion transport</keyword>
<accession>A0A6B3NQQ4</accession>
<evidence type="ECO:0000256" key="13">
    <source>
        <dbReference type="ARBA" id="ARBA00023237"/>
    </source>
</evidence>
<keyword evidence="8" id="KW-0408">Iron</keyword>
<keyword evidence="4 14" id="KW-1134">Transmembrane beta strand</keyword>
<dbReference type="Pfam" id="PF07715">
    <property type="entry name" value="Plug"/>
    <property type="match status" value="1"/>
</dbReference>
<dbReference type="AlphaFoldDB" id="A0A6B3NQQ4"/>
<dbReference type="PROSITE" id="PS01156">
    <property type="entry name" value="TONB_DEPENDENT_REC_2"/>
    <property type="match status" value="1"/>
</dbReference>